<feature type="region of interest" description="Disordered" evidence="1">
    <location>
        <begin position="92"/>
        <end position="119"/>
    </location>
</feature>
<dbReference type="EMBL" id="SPHZ02000009">
    <property type="protein sequence ID" value="KAF0900214.1"/>
    <property type="molecule type" value="Genomic_DNA"/>
</dbReference>
<organism evidence="3 4">
    <name type="scientific">Oryza meyeriana var. granulata</name>
    <dbReference type="NCBI Taxonomy" id="110450"/>
    <lineage>
        <taxon>Eukaryota</taxon>
        <taxon>Viridiplantae</taxon>
        <taxon>Streptophyta</taxon>
        <taxon>Embryophyta</taxon>
        <taxon>Tracheophyta</taxon>
        <taxon>Spermatophyta</taxon>
        <taxon>Magnoliopsida</taxon>
        <taxon>Liliopsida</taxon>
        <taxon>Poales</taxon>
        <taxon>Poaceae</taxon>
        <taxon>BOP clade</taxon>
        <taxon>Oryzoideae</taxon>
        <taxon>Oryzeae</taxon>
        <taxon>Oryzinae</taxon>
        <taxon>Oryza</taxon>
        <taxon>Oryza meyeriana</taxon>
    </lineage>
</organism>
<proteinExistence type="predicted"/>
<keyword evidence="4" id="KW-1185">Reference proteome</keyword>
<feature type="compositionally biased region" description="Basic and acidic residues" evidence="1">
    <location>
        <begin position="50"/>
        <end position="60"/>
    </location>
</feature>
<comment type="caution">
    <text evidence="3">The sequence shown here is derived from an EMBL/GenBank/DDBJ whole genome shotgun (WGS) entry which is preliminary data.</text>
</comment>
<dbReference type="OrthoDB" id="695629at2759"/>
<reference evidence="3 4" key="1">
    <citation type="submission" date="2019-11" db="EMBL/GenBank/DDBJ databases">
        <title>Whole genome sequence of Oryza granulata.</title>
        <authorList>
            <person name="Li W."/>
        </authorList>
    </citation>
    <scope>NUCLEOTIDE SEQUENCE [LARGE SCALE GENOMIC DNA]</scope>
    <source>
        <strain evidence="4">cv. Menghai</strain>
        <tissue evidence="3">Leaf</tissue>
    </source>
</reference>
<feature type="signal peptide" evidence="2">
    <location>
        <begin position="1"/>
        <end position="18"/>
    </location>
</feature>
<protein>
    <submittedName>
        <fullName evidence="3">Uncharacterized protein</fullName>
    </submittedName>
</protein>
<feature type="compositionally biased region" description="Polar residues" evidence="1">
    <location>
        <begin position="159"/>
        <end position="170"/>
    </location>
</feature>
<dbReference type="Proteomes" id="UP000479710">
    <property type="component" value="Unassembled WGS sequence"/>
</dbReference>
<accession>A0A6G1CKC7</accession>
<evidence type="ECO:0000256" key="2">
    <source>
        <dbReference type="SAM" id="SignalP"/>
    </source>
</evidence>
<sequence>MTRSANSCLIVLLREVYAEEPIVVDVSNGDEQGSDYELEMEEEADSDFEDASRDGNEQAKEGGMQGLGDNVEAEKRLVVYNHQEEPMFAEAAEDSDTDCDYIPRDNCPSDDEDEADNTHKQYKELKKKIKARKVGNLDDVYFEGLKSNPIMQDGAEQGGNDTPSNYARWC</sequence>
<feature type="chain" id="PRO_5026345976" evidence="2">
    <location>
        <begin position="19"/>
        <end position="170"/>
    </location>
</feature>
<evidence type="ECO:0000313" key="3">
    <source>
        <dbReference type="EMBL" id="KAF0900214.1"/>
    </source>
</evidence>
<feature type="region of interest" description="Disordered" evidence="1">
    <location>
        <begin position="25"/>
        <end position="71"/>
    </location>
</feature>
<gene>
    <name evidence="3" type="ORF">E2562_028696</name>
</gene>
<evidence type="ECO:0000313" key="4">
    <source>
        <dbReference type="Proteomes" id="UP000479710"/>
    </source>
</evidence>
<keyword evidence="2" id="KW-0732">Signal</keyword>
<feature type="compositionally biased region" description="Acidic residues" evidence="1">
    <location>
        <begin position="32"/>
        <end position="49"/>
    </location>
</feature>
<name>A0A6G1CKC7_9ORYZ</name>
<feature type="region of interest" description="Disordered" evidence="1">
    <location>
        <begin position="150"/>
        <end position="170"/>
    </location>
</feature>
<evidence type="ECO:0000256" key="1">
    <source>
        <dbReference type="SAM" id="MobiDB-lite"/>
    </source>
</evidence>
<dbReference type="AlphaFoldDB" id="A0A6G1CKC7"/>